<feature type="domain" description="PDZ" evidence="5">
    <location>
        <begin position="411"/>
        <end position="488"/>
    </location>
</feature>
<keyword evidence="2" id="KW-0645">Protease</keyword>
<keyword evidence="3" id="KW-0378">Hydrolase</keyword>
<dbReference type="InterPro" id="IPR051201">
    <property type="entry name" value="Chloro_Bact_Ser_Proteases"/>
</dbReference>
<evidence type="ECO:0000313" key="6">
    <source>
        <dbReference type="EMBL" id="QKJ32599.1"/>
    </source>
</evidence>
<feature type="signal peptide" evidence="4">
    <location>
        <begin position="1"/>
        <end position="26"/>
    </location>
</feature>
<dbReference type="Gene3D" id="2.40.10.10">
    <property type="entry name" value="Trypsin-like serine proteases"/>
    <property type="match status" value="4"/>
</dbReference>
<gene>
    <name evidence="6" type="ORF">HQ865_23490</name>
</gene>
<dbReference type="Pfam" id="PF13180">
    <property type="entry name" value="PDZ_2"/>
    <property type="match status" value="1"/>
</dbReference>
<evidence type="ECO:0000256" key="4">
    <source>
        <dbReference type="SAM" id="SignalP"/>
    </source>
</evidence>
<keyword evidence="7" id="KW-1185">Reference proteome</keyword>
<dbReference type="KEGG" id="mmab:HQ865_23490"/>
<dbReference type="SUPFAM" id="SSF50494">
    <property type="entry name" value="Trypsin-like serine proteases"/>
    <property type="match status" value="2"/>
</dbReference>
<organism evidence="6 7">
    <name type="scientific">Mucilaginibacter mali</name>
    <dbReference type="NCBI Taxonomy" id="2740462"/>
    <lineage>
        <taxon>Bacteria</taxon>
        <taxon>Pseudomonadati</taxon>
        <taxon>Bacteroidota</taxon>
        <taxon>Sphingobacteriia</taxon>
        <taxon>Sphingobacteriales</taxon>
        <taxon>Sphingobacteriaceae</taxon>
        <taxon>Mucilaginibacter</taxon>
    </lineage>
</organism>
<dbReference type="PANTHER" id="PTHR43343:SF3">
    <property type="entry name" value="PROTEASE DO-LIKE 8, CHLOROPLASTIC"/>
    <property type="match status" value="1"/>
</dbReference>
<protein>
    <submittedName>
        <fullName evidence="6">Trypsin-like peptidase domain-containing protein</fullName>
    </submittedName>
</protein>
<feature type="chain" id="PRO_5028871199" evidence="4">
    <location>
        <begin position="27"/>
        <end position="578"/>
    </location>
</feature>
<dbReference type="SUPFAM" id="SSF50156">
    <property type="entry name" value="PDZ domain-like"/>
    <property type="match status" value="1"/>
</dbReference>
<dbReference type="GO" id="GO:0008233">
    <property type="term" value="F:peptidase activity"/>
    <property type="evidence" value="ECO:0007669"/>
    <property type="project" value="UniProtKB-KW"/>
</dbReference>
<dbReference type="InterPro" id="IPR036034">
    <property type="entry name" value="PDZ_sf"/>
</dbReference>
<dbReference type="GO" id="GO:0006508">
    <property type="term" value="P:proteolysis"/>
    <property type="evidence" value="ECO:0007669"/>
    <property type="project" value="UniProtKB-KW"/>
</dbReference>
<evidence type="ECO:0000259" key="5">
    <source>
        <dbReference type="Pfam" id="PF13180"/>
    </source>
</evidence>
<reference evidence="6 7" key="1">
    <citation type="submission" date="2020-05" db="EMBL/GenBank/DDBJ databases">
        <title>Mucilaginibacter mali sp. nov.</title>
        <authorList>
            <person name="Kim H.S."/>
            <person name="Lee K.C."/>
            <person name="Suh M.K."/>
            <person name="Kim J.-S."/>
            <person name="Han K.-I."/>
            <person name="Eom M.K."/>
            <person name="Shin Y.K."/>
            <person name="Lee J.-S."/>
        </authorList>
    </citation>
    <scope>NUCLEOTIDE SEQUENCE [LARGE SCALE GENOMIC DNA]</scope>
    <source>
        <strain evidence="6 7">G2-14</strain>
    </source>
</reference>
<evidence type="ECO:0000313" key="7">
    <source>
        <dbReference type="Proteomes" id="UP000505355"/>
    </source>
</evidence>
<keyword evidence="4" id="KW-0732">Signal</keyword>
<proteinExistence type="inferred from homology"/>
<dbReference type="InterPro" id="IPR009003">
    <property type="entry name" value="Peptidase_S1_PA"/>
</dbReference>
<dbReference type="RefSeq" id="WP_173417248.1">
    <property type="nucleotide sequence ID" value="NZ_CP054139.1"/>
</dbReference>
<evidence type="ECO:0000256" key="3">
    <source>
        <dbReference type="ARBA" id="ARBA00022801"/>
    </source>
</evidence>
<dbReference type="InterPro" id="IPR043504">
    <property type="entry name" value="Peptidase_S1_PA_chymotrypsin"/>
</dbReference>
<name>A0A7D4UFC9_9SPHI</name>
<accession>A0A7D4UFC9</accession>
<dbReference type="Gene3D" id="2.30.42.10">
    <property type="match status" value="1"/>
</dbReference>
<comment type="similarity">
    <text evidence="1">Belongs to the peptidase S1C family.</text>
</comment>
<dbReference type="PANTHER" id="PTHR43343">
    <property type="entry name" value="PEPTIDASE S12"/>
    <property type="match status" value="1"/>
</dbReference>
<evidence type="ECO:0000256" key="1">
    <source>
        <dbReference type="ARBA" id="ARBA00010541"/>
    </source>
</evidence>
<dbReference type="Proteomes" id="UP000505355">
    <property type="component" value="Chromosome"/>
</dbReference>
<dbReference type="Pfam" id="PF13365">
    <property type="entry name" value="Trypsin_2"/>
    <property type="match status" value="1"/>
</dbReference>
<dbReference type="AlphaFoldDB" id="A0A7D4UFC9"/>
<dbReference type="InterPro" id="IPR001478">
    <property type="entry name" value="PDZ"/>
</dbReference>
<evidence type="ECO:0000256" key="2">
    <source>
        <dbReference type="ARBA" id="ARBA00022670"/>
    </source>
</evidence>
<sequence>MKNKQIITALSTATMLLLNTIAFSQAKELEKFTRQVQEVIKKAAPATVFLADYDPQKKILTNELFSGVVVSKDGLILTAAHVCFPNKTYIVIFSDGTERTATGLGRMQSVDAAIMKINEPGNYPSAPIGWSSSLKVNEPCISIAYPGSFNTNTINTPPAKPKRQVVRLGYVAEPLTRRGTRIRTTCLMEPGDSGGPVFDMYGRVVGLHSSINMPVTDNMEIPVDLYRKYWTALNKPEDYKAMPAEDLVPVDSLRMGEKNFIGIAKLDSTFGGLKSKYTDYSLLVKSVNKGKPLSILGTAVSLDGLAAKNLLKGKGFLVTKNSMLGDSIQVQLPDGKMVAGKIISRDNNSDLALVQIDTKLKNTIDIYSLKADSITNDQLGTLLLSAEPAKTGVVSVLASAEFPLKNFSSIGYLGGGTANKNGKLVMNMVQPNTAAMEFLKVDDEITSIDGQKLSTPDDFLKAIQKHKPGEVAVVNGSRDNNAFSYNITLRLRPPANSTHIASRFEGGRSERYDGFWDTFVHDAVIKPSECGGPVFDSNGRFIGINMARYSRVSSIATAARGVQKFVETSARSLSNTQI</sequence>
<dbReference type="EMBL" id="CP054139">
    <property type="protein sequence ID" value="QKJ32599.1"/>
    <property type="molecule type" value="Genomic_DNA"/>
</dbReference>